<dbReference type="SUPFAM" id="SSF57889">
    <property type="entry name" value="Cysteine-rich domain"/>
    <property type="match status" value="1"/>
</dbReference>
<dbReference type="Pfam" id="PF02141">
    <property type="entry name" value="DENN"/>
    <property type="match status" value="1"/>
</dbReference>
<feature type="domain" description="UDENN" evidence="5">
    <location>
        <begin position="241"/>
        <end position="1028"/>
    </location>
</feature>
<dbReference type="GO" id="GO:0032483">
    <property type="term" value="P:regulation of Rab protein signal transduction"/>
    <property type="evidence" value="ECO:0007669"/>
    <property type="project" value="TreeGrafter"/>
</dbReference>
<dbReference type="CDD" id="cd00029">
    <property type="entry name" value="C1"/>
    <property type="match status" value="1"/>
</dbReference>
<reference evidence="6" key="1">
    <citation type="submission" date="2022-10" db="EMBL/GenBank/DDBJ databases">
        <title>Tapping the CABI collections for fungal endophytes: first genome assemblies for Collariella, Neodidymelliopsis, Ascochyta clinopodiicola, Didymella pomorum, Didymosphaeria variabile, Neocosmospora piperis and Neocucurbitaria cava.</title>
        <authorList>
            <person name="Hill R."/>
        </authorList>
    </citation>
    <scope>NUCLEOTIDE SEQUENCE</scope>
    <source>
        <strain evidence="6">IMI 366586</strain>
    </source>
</reference>
<dbReference type="InterPro" id="IPR002219">
    <property type="entry name" value="PKC_DAG/PE"/>
</dbReference>
<dbReference type="GO" id="GO:0031410">
    <property type="term" value="C:cytoplasmic vesicle"/>
    <property type="evidence" value="ECO:0007669"/>
    <property type="project" value="TreeGrafter"/>
</dbReference>
<accession>A0A9W9BRE8</accession>
<dbReference type="InterPro" id="IPR051696">
    <property type="entry name" value="DENN_Domain_GEFs"/>
</dbReference>
<keyword evidence="2" id="KW-0862">Zinc</keyword>
<feature type="compositionally biased region" description="Polar residues" evidence="3">
    <location>
        <begin position="91"/>
        <end position="100"/>
    </location>
</feature>
<dbReference type="SMART" id="SM00800">
    <property type="entry name" value="uDENN"/>
    <property type="match status" value="1"/>
</dbReference>
<dbReference type="PANTHER" id="PTHR12296:SF21">
    <property type="entry name" value="DENN DOMAIN-CONTAINING PROTEIN 3"/>
    <property type="match status" value="1"/>
</dbReference>
<dbReference type="Pfam" id="PF03455">
    <property type="entry name" value="dDENN"/>
    <property type="match status" value="1"/>
</dbReference>
<dbReference type="InterPro" id="IPR043153">
    <property type="entry name" value="DENN_C"/>
</dbReference>
<proteinExistence type="predicted"/>
<evidence type="ECO:0000259" key="5">
    <source>
        <dbReference type="PROSITE" id="PS50211"/>
    </source>
</evidence>
<feature type="compositionally biased region" description="Polar residues" evidence="3">
    <location>
        <begin position="743"/>
        <end position="759"/>
    </location>
</feature>
<feature type="region of interest" description="Disordered" evidence="3">
    <location>
        <begin position="737"/>
        <end position="774"/>
    </location>
</feature>
<feature type="compositionally biased region" description="Low complexity" evidence="3">
    <location>
        <begin position="110"/>
        <end position="120"/>
    </location>
</feature>
<dbReference type="PANTHER" id="PTHR12296">
    <property type="entry name" value="DENN DOMAIN-CONTAINING PROTEIN 4"/>
    <property type="match status" value="1"/>
</dbReference>
<dbReference type="SMART" id="SM00799">
    <property type="entry name" value="DENN"/>
    <property type="match status" value="1"/>
</dbReference>
<dbReference type="InterPro" id="IPR046349">
    <property type="entry name" value="C1-like_sf"/>
</dbReference>
<dbReference type="InterPro" id="IPR005112">
    <property type="entry name" value="dDENN_dom"/>
</dbReference>
<evidence type="ECO:0000313" key="6">
    <source>
        <dbReference type="EMBL" id="KAJ4325571.1"/>
    </source>
</evidence>
<dbReference type="AlphaFoldDB" id="A0A9W9BRE8"/>
<feature type="compositionally biased region" description="Basic and acidic residues" evidence="3">
    <location>
        <begin position="786"/>
        <end position="797"/>
    </location>
</feature>
<dbReference type="Gene3D" id="3.40.50.11500">
    <property type="match status" value="1"/>
</dbReference>
<keyword evidence="1" id="KW-0479">Metal-binding</keyword>
<dbReference type="EMBL" id="JAPEUR010000049">
    <property type="protein sequence ID" value="KAJ4325571.1"/>
    <property type="molecule type" value="Genomic_DNA"/>
</dbReference>
<protein>
    <submittedName>
        <fullName evidence="6">Uncharacterized protein</fullName>
    </submittedName>
</protein>
<evidence type="ECO:0000313" key="7">
    <source>
        <dbReference type="Proteomes" id="UP001140502"/>
    </source>
</evidence>
<dbReference type="InterPro" id="IPR037516">
    <property type="entry name" value="Tripartite_DENN"/>
</dbReference>
<dbReference type="Pfam" id="PF03456">
    <property type="entry name" value="uDENN"/>
    <property type="match status" value="1"/>
</dbReference>
<dbReference type="SMART" id="SM00801">
    <property type="entry name" value="dDENN"/>
    <property type="match status" value="1"/>
</dbReference>
<evidence type="ECO:0000256" key="2">
    <source>
        <dbReference type="ARBA" id="ARBA00022833"/>
    </source>
</evidence>
<dbReference type="InterPro" id="IPR005113">
    <property type="entry name" value="uDENN_dom"/>
</dbReference>
<evidence type="ECO:0000256" key="3">
    <source>
        <dbReference type="SAM" id="MobiDB-lite"/>
    </source>
</evidence>
<dbReference type="Proteomes" id="UP001140502">
    <property type="component" value="Unassembled WGS sequence"/>
</dbReference>
<feature type="region of interest" description="Disordered" evidence="3">
    <location>
        <begin position="43"/>
        <end position="70"/>
    </location>
</feature>
<dbReference type="PROSITE" id="PS50211">
    <property type="entry name" value="DENN"/>
    <property type="match status" value="1"/>
</dbReference>
<feature type="region of interest" description="Disordered" evidence="3">
    <location>
        <begin position="87"/>
        <end position="120"/>
    </location>
</feature>
<organism evidence="6 7">
    <name type="scientific">Fusarium piperis</name>
    <dbReference type="NCBI Taxonomy" id="1435070"/>
    <lineage>
        <taxon>Eukaryota</taxon>
        <taxon>Fungi</taxon>
        <taxon>Dikarya</taxon>
        <taxon>Ascomycota</taxon>
        <taxon>Pezizomycotina</taxon>
        <taxon>Sordariomycetes</taxon>
        <taxon>Hypocreomycetidae</taxon>
        <taxon>Hypocreales</taxon>
        <taxon>Nectriaceae</taxon>
        <taxon>Fusarium</taxon>
        <taxon>Fusarium solani species complex</taxon>
    </lineage>
</organism>
<gene>
    <name evidence="6" type="ORF">N0V84_003451</name>
</gene>
<evidence type="ECO:0000256" key="1">
    <source>
        <dbReference type="ARBA" id="ARBA00022723"/>
    </source>
</evidence>
<evidence type="ECO:0000259" key="4">
    <source>
        <dbReference type="PROSITE" id="PS50081"/>
    </source>
</evidence>
<feature type="domain" description="Phorbol-ester/DAG-type" evidence="4">
    <location>
        <begin position="895"/>
        <end position="943"/>
    </location>
</feature>
<sequence length="1160" mass="127872">MENSSTPLADYFWIAGVESVSIHDPASQPGVPVVPVESTIAEDGEPEDDFANGSQAKANARHSRHSSSNRLSRISLTDRFSVYTLEENDGNTKSNRSSATIRPVNPPNFGTTNGGANSTGTPSGILGDGSMMLMGDFDFDKALVKFAAEREVFLEDLTFSAGAKVQARAPMVNPRAERIKAEESDSGRLSPLRSIKGSIRRKMSFRDMNSLRKQPSTRASASRAASIRTAKRLSNYNSVIPPPEPLNTDPDMHPLKRRYEPVLLDRYPPQEAVDEISRRGKFPDYVPMFAFPNDIQIVSSDDRPRSTWHGFTMTSEDNSKLYGITIIIWTALTADVAEEVEQRCEQWRQSHMSNEERELAASLGVRLAGERTHLSQLLAKLPTIPSGSSARERLEDEISTVEEKITLMTDMLRPLRHGAASKIEGLTTGESGLWTPRAYGILGRDPANMSFWKEWLKAIVTPMTDGSVLRIPPSSPKVGRWQPLERYVVNLCTEAFNPLGSKTQVELGVRELRLYARKEADNELPGSRTIDLYALFRCLSLENIVALFEYAMSESRIIFLSSHTSMLHLACHALANLLYPLKWSSIFIPVLPARLLSALEAPCPYIVGIERRYDKIELPEDDYVLVDLDKDTIDATSQPVRLPRQARRKLMSLLQVAAPHKLRYGVTTGPPPYAMESFPYDAFSTENGALFRSPTAKSTLGKWVSQNSSGFGEADPPNEIQPPVFNAFATAIVENGRSDRPSTSKSGKTSPQSSVSPVSMTFPPMPSTPVSRSDSGFALAATLREKRSGHFGEEKMRRSSSFGLDKHQPFHKPSLPFLNGHQANLSISAISVDSQTSFGGGYGGGGYGGGYGGGGGGGGYAPSTYAQSTLAASTIMPSMQIQPVRNTETTVWVEGHCFNWIPRDNTSICTICNEHAEGDGIYMCNGCKIFSHGRCLGHVSLVCPEAFHADRVRAAFVRCQASLLYTYRKYLGRPSRQQKSNGQLYAFDMEGFMKSLPYEQHDYAVMMRETQCFNEFIHDREIHPANASAIRLFDEIIMAKRARGRTGLSTGLSRLSTIRASHGASLHAGSSFAPPNRGGKVPQFLGDTSDHIWRTASVPLPKGNFPGEYRSVVTRIPARLDRSLMREPRSIQGMPRVEPRSARGLIRKQVPSMLGTTPPT</sequence>
<dbReference type="PROSITE" id="PS50081">
    <property type="entry name" value="ZF_DAG_PE_2"/>
    <property type="match status" value="1"/>
</dbReference>
<dbReference type="InterPro" id="IPR001194">
    <property type="entry name" value="cDENN_dom"/>
</dbReference>
<keyword evidence="7" id="KW-1185">Reference proteome</keyword>
<comment type="caution">
    <text evidence="6">The sequence shown here is derived from an EMBL/GenBank/DDBJ whole genome shotgun (WGS) entry which is preliminary data.</text>
</comment>
<dbReference type="GO" id="GO:0046872">
    <property type="term" value="F:metal ion binding"/>
    <property type="evidence" value="ECO:0007669"/>
    <property type="project" value="UniProtKB-KW"/>
</dbReference>
<feature type="region of interest" description="Disordered" evidence="3">
    <location>
        <begin position="786"/>
        <end position="806"/>
    </location>
</feature>
<name>A0A9W9BRE8_9HYPO</name>
<dbReference type="OrthoDB" id="6019893at2759"/>